<sequence>MVASAGKSDPKSSSCQYIRSDKLSGDGFERYDWRRESGACSGHQLLAESEVCTRPPRRRSVHPCFFFFFSFLFIIWYGVSTLDGSALLSFRPIFNVDPSNI</sequence>
<dbReference type="EMBL" id="GISG01084370">
    <property type="protein sequence ID" value="MBA4632792.1"/>
    <property type="molecule type" value="Transcribed_RNA"/>
</dbReference>
<reference evidence="2" key="1">
    <citation type="journal article" date="2013" name="J. Plant Res.">
        <title>Effect of fungi and light on seed germination of three Opuntia species from semiarid lands of central Mexico.</title>
        <authorList>
            <person name="Delgado-Sanchez P."/>
            <person name="Jimenez-Bremont J.F."/>
            <person name="Guerrero-Gonzalez Mde L."/>
            <person name="Flores J."/>
        </authorList>
    </citation>
    <scope>NUCLEOTIDE SEQUENCE</scope>
    <source>
        <tissue evidence="2">Cladode</tissue>
    </source>
</reference>
<keyword evidence="1" id="KW-0472">Membrane</keyword>
<protein>
    <submittedName>
        <fullName evidence="2">Uncharacterized protein</fullName>
    </submittedName>
</protein>
<evidence type="ECO:0000256" key="1">
    <source>
        <dbReference type="SAM" id="Phobius"/>
    </source>
</evidence>
<name>A0A7C8Z2K1_OPUST</name>
<feature type="transmembrane region" description="Helical" evidence="1">
    <location>
        <begin position="64"/>
        <end position="82"/>
    </location>
</feature>
<proteinExistence type="predicted"/>
<keyword evidence="1" id="KW-0812">Transmembrane</keyword>
<dbReference type="AlphaFoldDB" id="A0A7C8Z2K1"/>
<evidence type="ECO:0000313" key="2">
    <source>
        <dbReference type="EMBL" id="MBA4632792.1"/>
    </source>
</evidence>
<organism evidence="2">
    <name type="scientific">Opuntia streptacantha</name>
    <name type="common">Prickly pear cactus</name>
    <name type="synonym">Opuntia cardona</name>
    <dbReference type="NCBI Taxonomy" id="393608"/>
    <lineage>
        <taxon>Eukaryota</taxon>
        <taxon>Viridiplantae</taxon>
        <taxon>Streptophyta</taxon>
        <taxon>Embryophyta</taxon>
        <taxon>Tracheophyta</taxon>
        <taxon>Spermatophyta</taxon>
        <taxon>Magnoliopsida</taxon>
        <taxon>eudicotyledons</taxon>
        <taxon>Gunneridae</taxon>
        <taxon>Pentapetalae</taxon>
        <taxon>Caryophyllales</taxon>
        <taxon>Cactineae</taxon>
        <taxon>Cactaceae</taxon>
        <taxon>Opuntioideae</taxon>
        <taxon>Opuntia</taxon>
    </lineage>
</organism>
<reference evidence="2" key="2">
    <citation type="submission" date="2020-07" db="EMBL/GenBank/DDBJ databases">
        <authorList>
            <person name="Vera ALvarez R."/>
            <person name="Arias-Moreno D.M."/>
            <person name="Jimenez-Jacinto V."/>
            <person name="Jimenez-Bremont J.F."/>
            <person name="Swaminathan K."/>
            <person name="Moose S.P."/>
            <person name="Guerrero-Gonzalez M.L."/>
            <person name="Marino-Ramirez L."/>
            <person name="Landsman D."/>
            <person name="Rodriguez-Kessler M."/>
            <person name="Delgado-Sanchez P."/>
        </authorList>
    </citation>
    <scope>NUCLEOTIDE SEQUENCE</scope>
    <source>
        <tissue evidence="2">Cladode</tissue>
    </source>
</reference>
<accession>A0A7C8Z2K1</accession>
<keyword evidence="1" id="KW-1133">Transmembrane helix</keyword>